<proteinExistence type="predicted"/>
<dbReference type="OrthoDB" id="5981750at2759"/>
<reference evidence="2" key="1">
    <citation type="submission" date="2020-04" db="EMBL/GenBank/DDBJ databases">
        <authorList>
            <person name="Alioto T."/>
            <person name="Alioto T."/>
            <person name="Gomez Garrido J."/>
        </authorList>
    </citation>
    <scope>NUCLEOTIDE SEQUENCE</scope>
    <source>
        <strain evidence="2">A484AB</strain>
    </source>
</reference>
<keyword evidence="3" id="KW-1185">Reference proteome</keyword>
<dbReference type="Pfam" id="PF03564">
    <property type="entry name" value="DUF1759"/>
    <property type="match status" value="1"/>
</dbReference>
<name>A0A6S7I3U2_PARCT</name>
<protein>
    <recommendedName>
        <fullName evidence="1">DUF5641 domain-containing protein</fullName>
    </recommendedName>
</protein>
<dbReference type="PANTHER" id="PTHR47331">
    <property type="entry name" value="PHD-TYPE DOMAIN-CONTAINING PROTEIN"/>
    <property type="match status" value="1"/>
</dbReference>
<feature type="domain" description="DUF5641" evidence="1">
    <location>
        <begin position="588"/>
        <end position="627"/>
    </location>
</feature>
<evidence type="ECO:0000313" key="3">
    <source>
        <dbReference type="Proteomes" id="UP001152795"/>
    </source>
</evidence>
<comment type="caution">
    <text evidence="2">The sequence shown here is derived from an EMBL/GenBank/DDBJ whole genome shotgun (WGS) entry which is preliminary data.</text>
</comment>
<organism evidence="2 3">
    <name type="scientific">Paramuricea clavata</name>
    <name type="common">Red gorgonian</name>
    <name type="synonym">Violescent sea-whip</name>
    <dbReference type="NCBI Taxonomy" id="317549"/>
    <lineage>
        <taxon>Eukaryota</taxon>
        <taxon>Metazoa</taxon>
        <taxon>Cnidaria</taxon>
        <taxon>Anthozoa</taxon>
        <taxon>Octocorallia</taxon>
        <taxon>Malacalcyonacea</taxon>
        <taxon>Plexauridae</taxon>
        <taxon>Paramuricea</taxon>
    </lineage>
</organism>
<gene>
    <name evidence="2" type="ORF">PACLA_8A024139</name>
</gene>
<dbReference type="PANTHER" id="PTHR47331:SF3">
    <property type="match status" value="1"/>
</dbReference>
<accession>A0A6S7I3U2</accession>
<dbReference type="Pfam" id="PF18701">
    <property type="entry name" value="DUF5641"/>
    <property type="match status" value="1"/>
</dbReference>
<sequence length="867" mass="99085">MDFGSDMSLLDIVNTEQMNLPAELSDCPPLFSPLFFTNVNTEPIESHGKNTSDQNINFGNMVMESQQTVPTTNSKEVTLRCLAQNREYALSGVLKQITKQIKMTPLMLSVINEETVRSHALQLDQLFVNMEKAHELYIEEMEDERDIELAQQWYDAHDRHVFEFKKQIIEFLAKTKAKEEMPLRYETISCKSSKSSSSRPSVASSTSTRAKFIAAKAKAAALEVRASFLKEKQALRIAAEELELKQQIAEVKELNDSAKVIKGINSKDCPNDCPINTSSPTSPLNPDASCFTIPDIKDKEKPAHLAVGQMPLAKASSVSNKQVEQQSLQFSPGSVEKINMDKEFLEIQKRQTELTEMIATQQLKGSLPTHKPPTFSGDIMEYPAFITAFDTLIESRVKDPTELLYCLEQCTEGKAKELIKGCCQRKSESSFQDAKLLLKKHYGDSFKIANAYVTKLSSWPSIKSNDGTKLQEFAEIGLNCPSALRPRDVIHGNEDEPYAVKSLLGWHMNGPVNQSTSDAVLCNRVQMMTSSSNGNAKGYVTIERKVKEIITPNTIKEMFEIEFSERERGMVRNVKGMCRKGGFNLTSQVQHLTNEFWKRWRNEFLQNLQPRQKWTKEKRNFKEGDVFWIPKLMNKVWLEHLRTHLIYFTSWGTYVMPSFFAGSRINDRFQPRAYITCENFIFMDFFAVKVAGYDVKGGICEARNKRKLICITSFDVISECSNYYNYLEKCDFDRQFLIGSYSNPNLYQYEKLNLCTRCLTHNSTLKLDYLFYTPCIWKYLVMKYFANILNAMDGRRTMVYVPNLKDVDFVIVEENGISHGIQLMLICSRKLNIRSLKKLLTTISCGLLMCRKAKGKANSRNMSDIIK</sequence>
<dbReference type="Proteomes" id="UP001152795">
    <property type="component" value="Unassembled WGS sequence"/>
</dbReference>
<dbReference type="AlphaFoldDB" id="A0A6S7I3U2"/>
<evidence type="ECO:0000313" key="2">
    <source>
        <dbReference type="EMBL" id="CAB3999368.1"/>
    </source>
</evidence>
<dbReference type="InterPro" id="IPR005312">
    <property type="entry name" value="DUF1759"/>
</dbReference>
<dbReference type="EMBL" id="CACRXK020003573">
    <property type="protein sequence ID" value="CAB3999368.1"/>
    <property type="molecule type" value="Genomic_DNA"/>
</dbReference>
<dbReference type="InterPro" id="IPR040676">
    <property type="entry name" value="DUF5641"/>
</dbReference>
<feature type="non-terminal residue" evidence="2">
    <location>
        <position position="1"/>
    </location>
</feature>
<evidence type="ECO:0000259" key="1">
    <source>
        <dbReference type="Pfam" id="PF18701"/>
    </source>
</evidence>